<name>A0AAV2MPR1_KNICA</name>
<dbReference type="Gene3D" id="1.10.150.50">
    <property type="entry name" value="Transcription Factor, Ets-1"/>
    <property type="match status" value="1"/>
</dbReference>
<dbReference type="PANTHER" id="PTHR47308:SF1">
    <property type="entry name" value="NUCLEAR GTPASE SLIP-GC"/>
    <property type="match status" value="1"/>
</dbReference>
<dbReference type="InterPro" id="IPR001660">
    <property type="entry name" value="SAM"/>
</dbReference>
<dbReference type="SUPFAM" id="SSF47769">
    <property type="entry name" value="SAM/Pointed domain"/>
    <property type="match status" value="1"/>
</dbReference>
<evidence type="ECO:0000256" key="1">
    <source>
        <dbReference type="SAM" id="Coils"/>
    </source>
</evidence>
<dbReference type="InterPro" id="IPR053082">
    <property type="entry name" value="Nuclear_GTPase_SLIP-GC"/>
</dbReference>
<dbReference type="Pfam" id="PF00350">
    <property type="entry name" value="Dynamin_N"/>
    <property type="match status" value="1"/>
</dbReference>
<dbReference type="InterPro" id="IPR013761">
    <property type="entry name" value="SAM/pointed_sf"/>
</dbReference>
<sequence>MTATAKDLDPFVHEQLIKIGLEEYCDTFAANKIDKESFFLLEETDFSALIPVVGHKAKLRNHWNKLQREREDGDRAQPSTSRTPGPQTPAAGKRKQNPTTKQNKRQKGHKLDYNSLTETKLEAAIDLMAKVKDKISTSKEKAGDKNVFLNFLGEEMEDLNTEKKEQIGLFGRSGAGKSSLINTVINEDRLLPTSVGQACTSVIIKVEANTKDQYEAEVEFISQEEFDDLMFSCNELAETQAKDDESKDINEKMTALFGNERNIQGKEFKKSKKTISELIDKTITLNNDSASELSTSLEKYTKNKSDPSQIMFWPVVKCVTIKVPKNKLLQHVTLVDLPGTGDCNKTRNDMWREMVSCCGTVWVVTEVTRAASESEAWNILESASGHMGNGGECHNIHFICTKSDSAKFSPEEVKNEIIQKFKDLPHIQNQFEENCIQVFIVSTKDTEPEVNEIFKLQDFLQSLNDQRDFVSNYISSAYSILALMKGVRFGNAEQKSMLYEKLCTRRVSKIKQMRMEMDRVYSDFEELLTEGVNRAKEQGEKTMTDKIEIEIGGHFQRFKSVMKKNGNQTSKKGEQINLKTTLSSFLTNSIDLKFRKTFPNSGKHGPFYSRIRDFSLDCEQLIKDNQEVELLLIFLKKEEEKLKTKLCKVIRKRKKQIYNCLTETVEEMMEDGYKDAARKSKVKVMKETVLGHFRKTKDAMFEEAKKNMLTRLRQLMEEILKRIEDDLEKAMTLSLKKEVTSVPDVKEEFTKMEKYYKEMEAK</sequence>
<dbReference type="InterPro" id="IPR045063">
    <property type="entry name" value="Dynamin_N"/>
</dbReference>
<protein>
    <submittedName>
        <fullName evidence="5">Uncharacterized protein</fullName>
    </submittedName>
</protein>
<dbReference type="PANTHER" id="PTHR47308">
    <property type="entry name" value="NUCLEAR GTPASE SLIP-GC"/>
    <property type="match status" value="1"/>
</dbReference>
<evidence type="ECO:0000313" key="6">
    <source>
        <dbReference type="Proteomes" id="UP001497482"/>
    </source>
</evidence>
<dbReference type="Pfam" id="PF00536">
    <property type="entry name" value="SAM_1"/>
    <property type="match status" value="1"/>
</dbReference>
<keyword evidence="6" id="KW-1185">Reference proteome</keyword>
<feature type="region of interest" description="Disordered" evidence="2">
    <location>
        <begin position="68"/>
        <end position="111"/>
    </location>
</feature>
<dbReference type="GO" id="GO:0003924">
    <property type="term" value="F:GTPase activity"/>
    <property type="evidence" value="ECO:0007669"/>
    <property type="project" value="TreeGrafter"/>
</dbReference>
<keyword evidence="1" id="KW-0175">Coiled coil</keyword>
<dbReference type="SUPFAM" id="SSF52540">
    <property type="entry name" value="P-loop containing nucleoside triphosphate hydrolases"/>
    <property type="match status" value="1"/>
</dbReference>
<evidence type="ECO:0000259" key="4">
    <source>
        <dbReference type="Pfam" id="PF00536"/>
    </source>
</evidence>
<dbReference type="EMBL" id="OZ035831">
    <property type="protein sequence ID" value="CAL1615046.1"/>
    <property type="molecule type" value="Genomic_DNA"/>
</dbReference>
<organism evidence="5 6">
    <name type="scientific">Knipowitschia caucasica</name>
    <name type="common">Caucasian dwarf goby</name>
    <name type="synonym">Pomatoschistus caucasicus</name>
    <dbReference type="NCBI Taxonomy" id="637954"/>
    <lineage>
        <taxon>Eukaryota</taxon>
        <taxon>Metazoa</taxon>
        <taxon>Chordata</taxon>
        <taxon>Craniata</taxon>
        <taxon>Vertebrata</taxon>
        <taxon>Euteleostomi</taxon>
        <taxon>Actinopterygii</taxon>
        <taxon>Neopterygii</taxon>
        <taxon>Teleostei</taxon>
        <taxon>Neoteleostei</taxon>
        <taxon>Acanthomorphata</taxon>
        <taxon>Gobiaria</taxon>
        <taxon>Gobiiformes</taxon>
        <taxon>Gobioidei</taxon>
        <taxon>Gobiidae</taxon>
        <taxon>Gobiinae</taxon>
        <taxon>Knipowitschia</taxon>
    </lineage>
</organism>
<feature type="domain" description="Dynamin N-terminal" evidence="3">
    <location>
        <begin position="167"/>
        <end position="383"/>
    </location>
</feature>
<evidence type="ECO:0000313" key="5">
    <source>
        <dbReference type="EMBL" id="CAL1615046.1"/>
    </source>
</evidence>
<feature type="coiled-coil region" evidence="1">
    <location>
        <begin position="618"/>
        <end position="645"/>
    </location>
</feature>
<proteinExistence type="predicted"/>
<feature type="compositionally biased region" description="Basic residues" evidence="2">
    <location>
        <begin position="92"/>
        <end position="108"/>
    </location>
</feature>
<dbReference type="Gene3D" id="3.40.50.300">
    <property type="entry name" value="P-loop containing nucleotide triphosphate hydrolases"/>
    <property type="match status" value="1"/>
</dbReference>
<gene>
    <name evidence="5" type="ORF">KC01_LOCUS41052</name>
</gene>
<reference evidence="5 6" key="1">
    <citation type="submission" date="2024-04" db="EMBL/GenBank/DDBJ databases">
        <authorList>
            <person name="Waldvogel A.-M."/>
            <person name="Schoenle A."/>
        </authorList>
    </citation>
    <scope>NUCLEOTIDE SEQUENCE [LARGE SCALE GENOMIC DNA]</scope>
</reference>
<feature type="domain" description="SAM" evidence="4">
    <location>
        <begin position="12"/>
        <end position="60"/>
    </location>
</feature>
<accession>A0AAV2MPR1</accession>
<evidence type="ECO:0000256" key="2">
    <source>
        <dbReference type="SAM" id="MobiDB-lite"/>
    </source>
</evidence>
<dbReference type="Proteomes" id="UP001497482">
    <property type="component" value="Chromosome 9"/>
</dbReference>
<evidence type="ECO:0000259" key="3">
    <source>
        <dbReference type="Pfam" id="PF00350"/>
    </source>
</evidence>
<dbReference type="AlphaFoldDB" id="A0AAV2MPR1"/>
<dbReference type="InterPro" id="IPR027417">
    <property type="entry name" value="P-loop_NTPase"/>
</dbReference>